<sequence>MTTHGPAMGTADLEVARQTGRAIKMRETIFITGAGSGIGRATAELFAARGWRVGLADVDESGLRETLSLLASPERHAVYLFDVRDRDSWIAALADFTIESQAKLNIVLNNAGIGHRQYLHETSAEMVERVIDVNLKGFFWGAQAAFPYLRATSKAALINTCSVAGIFAPAQMAPYSASKFAIRALTESLEREWREFDIKVRSIIPGFVDTEMLSNVNAGTNRTTRESVVKAGLEISSAVEVASAVWKAYGGKRVHVYVGRTSRVLRIVTRWGPWFLP</sequence>
<accession>A0A841IXL7</accession>
<dbReference type="GO" id="GO:0016491">
    <property type="term" value="F:oxidoreductase activity"/>
    <property type="evidence" value="ECO:0007669"/>
    <property type="project" value="UniProtKB-KW"/>
</dbReference>
<dbReference type="AlphaFoldDB" id="A0A841IXL7"/>
<name>A0A841IXL7_9SPHN</name>
<evidence type="ECO:0000256" key="3">
    <source>
        <dbReference type="RuleBase" id="RU000363"/>
    </source>
</evidence>
<dbReference type="PRINTS" id="PR00081">
    <property type="entry name" value="GDHRDH"/>
</dbReference>
<dbReference type="Pfam" id="PF00106">
    <property type="entry name" value="adh_short"/>
    <property type="match status" value="1"/>
</dbReference>
<dbReference type="InterPro" id="IPR036291">
    <property type="entry name" value="NAD(P)-bd_dom_sf"/>
</dbReference>
<organism evidence="4 5">
    <name type="scientific">Sphingobium subterraneum</name>
    <dbReference type="NCBI Taxonomy" id="627688"/>
    <lineage>
        <taxon>Bacteria</taxon>
        <taxon>Pseudomonadati</taxon>
        <taxon>Pseudomonadota</taxon>
        <taxon>Alphaproteobacteria</taxon>
        <taxon>Sphingomonadales</taxon>
        <taxon>Sphingomonadaceae</taxon>
        <taxon>Sphingobium</taxon>
    </lineage>
</organism>
<evidence type="ECO:0000313" key="4">
    <source>
        <dbReference type="EMBL" id="MBB6122882.1"/>
    </source>
</evidence>
<dbReference type="Proteomes" id="UP000552700">
    <property type="component" value="Unassembled WGS sequence"/>
</dbReference>
<keyword evidence="5" id="KW-1185">Reference proteome</keyword>
<reference evidence="4 5" key="1">
    <citation type="submission" date="2020-08" db="EMBL/GenBank/DDBJ databases">
        <title>Genomic Encyclopedia of Type Strains, Phase IV (KMG-IV): sequencing the most valuable type-strain genomes for metagenomic binning, comparative biology and taxonomic classification.</title>
        <authorList>
            <person name="Goeker M."/>
        </authorList>
    </citation>
    <scope>NUCLEOTIDE SEQUENCE [LARGE SCALE GENOMIC DNA]</scope>
    <source>
        <strain evidence="4 5">DSM 102255</strain>
    </source>
</reference>
<dbReference type="RefSeq" id="WP_184077365.1">
    <property type="nucleotide sequence ID" value="NZ_JACIJP010000001.1"/>
</dbReference>
<dbReference type="GO" id="GO:0016020">
    <property type="term" value="C:membrane"/>
    <property type="evidence" value="ECO:0007669"/>
    <property type="project" value="TreeGrafter"/>
</dbReference>
<comment type="similarity">
    <text evidence="1 3">Belongs to the short-chain dehydrogenases/reductases (SDR) family.</text>
</comment>
<evidence type="ECO:0000256" key="2">
    <source>
        <dbReference type="ARBA" id="ARBA00023002"/>
    </source>
</evidence>
<dbReference type="PRINTS" id="PR00080">
    <property type="entry name" value="SDRFAMILY"/>
</dbReference>
<dbReference type="InterPro" id="IPR002347">
    <property type="entry name" value="SDR_fam"/>
</dbReference>
<dbReference type="NCBIfam" id="NF006123">
    <property type="entry name" value="PRK08267.1"/>
    <property type="match status" value="1"/>
</dbReference>
<gene>
    <name evidence="4" type="ORF">FHS92_000589</name>
</gene>
<keyword evidence="2" id="KW-0560">Oxidoreductase</keyword>
<dbReference type="EMBL" id="JACIJP010000001">
    <property type="protein sequence ID" value="MBB6122882.1"/>
    <property type="molecule type" value="Genomic_DNA"/>
</dbReference>
<dbReference type="PANTHER" id="PTHR44196">
    <property type="entry name" value="DEHYDROGENASE/REDUCTASE SDR FAMILY MEMBER 7B"/>
    <property type="match status" value="1"/>
</dbReference>
<dbReference type="SUPFAM" id="SSF51735">
    <property type="entry name" value="NAD(P)-binding Rossmann-fold domains"/>
    <property type="match status" value="1"/>
</dbReference>
<evidence type="ECO:0000256" key="1">
    <source>
        <dbReference type="ARBA" id="ARBA00006484"/>
    </source>
</evidence>
<dbReference type="Gene3D" id="3.40.50.720">
    <property type="entry name" value="NAD(P)-binding Rossmann-like Domain"/>
    <property type="match status" value="1"/>
</dbReference>
<protein>
    <submittedName>
        <fullName evidence="4">NAD(P)-dependent dehydrogenase (Short-subunit alcohol dehydrogenase family)</fullName>
    </submittedName>
</protein>
<comment type="caution">
    <text evidence="4">The sequence shown here is derived from an EMBL/GenBank/DDBJ whole genome shotgun (WGS) entry which is preliminary data.</text>
</comment>
<dbReference type="PANTHER" id="PTHR44196:SF1">
    <property type="entry name" value="DEHYDROGENASE_REDUCTASE SDR FAMILY MEMBER 7B"/>
    <property type="match status" value="1"/>
</dbReference>
<evidence type="ECO:0000313" key="5">
    <source>
        <dbReference type="Proteomes" id="UP000552700"/>
    </source>
</evidence>
<proteinExistence type="inferred from homology"/>